<evidence type="ECO:0000313" key="2">
    <source>
        <dbReference type="EMBL" id="JAT19586.1"/>
    </source>
</evidence>
<feature type="non-terminal residue" evidence="2">
    <location>
        <position position="1"/>
    </location>
</feature>
<evidence type="ECO:0000259" key="1">
    <source>
        <dbReference type="Pfam" id="PF05699"/>
    </source>
</evidence>
<dbReference type="EMBL" id="GEBQ01020391">
    <property type="protein sequence ID" value="JAT19586.1"/>
    <property type="molecule type" value="Transcribed_RNA"/>
</dbReference>
<dbReference type="Pfam" id="PF05699">
    <property type="entry name" value="Dimer_Tnp_hAT"/>
    <property type="match status" value="1"/>
</dbReference>
<protein>
    <recommendedName>
        <fullName evidence="1">HAT C-terminal dimerisation domain-containing protein</fullName>
    </recommendedName>
</protein>
<dbReference type="AlphaFoldDB" id="A0A1B6L7E0"/>
<gene>
    <name evidence="2" type="ORF">g.53303</name>
</gene>
<sequence>LKRSMLECIDRFIKEMDTCCQGMERISVRFAVLDPNNLMKTSENEPPKLVTSLVDNYDKISSEYMLTEIPRLRRFLQAVKIPEEEFLDWSSLRLLHFVVEYELSYSIPNLTLALRYLITICVSVASCERSFQISN</sequence>
<organism evidence="2">
    <name type="scientific">Graphocephala atropunctata</name>
    <dbReference type="NCBI Taxonomy" id="36148"/>
    <lineage>
        <taxon>Eukaryota</taxon>
        <taxon>Metazoa</taxon>
        <taxon>Ecdysozoa</taxon>
        <taxon>Arthropoda</taxon>
        <taxon>Hexapoda</taxon>
        <taxon>Insecta</taxon>
        <taxon>Pterygota</taxon>
        <taxon>Neoptera</taxon>
        <taxon>Paraneoptera</taxon>
        <taxon>Hemiptera</taxon>
        <taxon>Auchenorrhyncha</taxon>
        <taxon>Membracoidea</taxon>
        <taxon>Cicadellidae</taxon>
        <taxon>Cicadellinae</taxon>
        <taxon>Cicadellini</taxon>
        <taxon>Graphocephala</taxon>
    </lineage>
</organism>
<feature type="domain" description="HAT C-terminal dimerisation" evidence="1">
    <location>
        <begin position="83"/>
        <end position="133"/>
    </location>
</feature>
<accession>A0A1B6L7E0</accession>
<dbReference type="InterPro" id="IPR008906">
    <property type="entry name" value="HATC_C_dom"/>
</dbReference>
<name>A0A1B6L7E0_9HEMI</name>
<reference evidence="2" key="1">
    <citation type="submission" date="2015-11" db="EMBL/GenBank/DDBJ databases">
        <title>De novo transcriptome assembly of four potential Pierce s Disease insect vectors from Arizona vineyards.</title>
        <authorList>
            <person name="Tassone E.E."/>
        </authorList>
    </citation>
    <scope>NUCLEOTIDE SEQUENCE</scope>
</reference>
<dbReference type="GO" id="GO:0046983">
    <property type="term" value="F:protein dimerization activity"/>
    <property type="evidence" value="ECO:0007669"/>
    <property type="project" value="InterPro"/>
</dbReference>
<proteinExistence type="predicted"/>